<dbReference type="EMBL" id="JANAVB010027997">
    <property type="protein sequence ID" value="KAJ6817242.1"/>
    <property type="molecule type" value="Genomic_DNA"/>
</dbReference>
<proteinExistence type="predicted"/>
<keyword evidence="2" id="KW-1185">Reference proteome</keyword>
<dbReference type="Proteomes" id="UP001140949">
    <property type="component" value="Unassembled WGS sequence"/>
</dbReference>
<accession>A0AAX6FLL0</accession>
<comment type="caution">
    <text evidence="1">The sequence shown here is derived from an EMBL/GenBank/DDBJ whole genome shotgun (WGS) entry which is preliminary data.</text>
</comment>
<reference evidence="1" key="2">
    <citation type="submission" date="2023-04" db="EMBL/GenBank/DDBJ databases">
        <authorList>
            <person name="Bruccoleri R.E."/>
            <person name="Oakeley E.J."/>
            <person name="Faust A.-M."/>
            <person name="Dessus-Babus S."/>
            <person name="Altorfer M."/>
            <person name="Burckhardt D."/>
            <person name="Oertli M."/>
            <person name="Naumann U."/>
            <person name="Petersen F."/>
            <person name="Wong J."/>
        </authorList>
    </citation>
    <scope>NUCLEOTIDE SEQUENCE</scope>
    <source>
        <strain evidence="1">GSM-AAB239-AS_SAM_17_03QT</strain>
        <tissue evidence="1">Leaf</tissue>
    </source>
</reference>
<organism evidence="1 2">
    <name type="scientific">Iris pallida</name>
    <name type="common">Sweet iris</name>
    <dbReference type="NCBI Taxonomy" id="29817"/>
    <lineage>
        <taxon>Eukaryota</taxon>
        <taxon>Viridiplantae</taxon>
        <taxon>Streptophyta</taxon>
        <taxon>Embryophyta</taxon>
        <taxon>Tracheophyta</taxon>
        <taxon>Spermatophyta</taxon>
        <taxon>Magnoliopsida</taxon>
        <taxon>Liliopsida</taxon>
        <taxon>Asparagales</taxon>
        <taxon>Iridaceae</taxon>
        <taxon>Iridoideae</taxon>
        <taxon>Irideae</taxon>
        <taxon>Iris</taxon>
    </lineage>
</organism>
<sequence>MGATRDGLTRVARRRPRLGGRGGCCGRWVHVRGGTARRVTDAAERGHAAVGRATVGGGVGHRRDGLVGLRKFDSERRLLHGFTAEELRSMSATGCRDNVIGAARRARWLEEGCPMWCG</sequence>
<name>A0AAX6FLL0_IRIPA</name>
<evidence type="ECO:0000313" key="2">
    <source>
        <dbReference type="Proteomes" id="UP001140949"/>
    </source>
</evidence>
<reference evidence="1" key="1">
    <citation type="journal article" date="2023" name="GigaByte">
        <title>Genome assembly of the bearded iris, Iris pallida Lam.</title>
        <authorList>
            <person name="Bruccoleri R.E."/>
            <person name="Oakeley E.J."/>
            <person name="Faust A.M.E."/>
            <person name="Altorfer M."/>
            <person name="Dessus-Babus S."/>
            <person name="Burckhardt D."/>
            <person name="Oertli M."/>
            <person name="Naumann U."/>
            <person name="Petersen F."/>
            <person name="Wong J."/>
        </authorList>
    </citation>
    <scope>NUCLEOTIDE SEQUENCE</scope>
    <source>
        <strain evidence="1">GSM-AAB239-AS_SAM_17_03QT</strain>
    </source>
</reference>
<gene>
    <name evidence="1" type="ORF">M6B38_411860</name>
</gene>
<dbReference type="AlphaFoldDB" id="A0AAX6FLL0"/>
<protein>
    <submittedName>
        <fullName evidence="1">Uncharacterized protein</fullName>
    </submittedName>
</protein>
<evidence type="ECO:0000313" key="1">
    <source>
        <dbReference type="EMBL" id="KAJ6817242.1"/>
    </source>
</evidence>